<name>E3SSV3_9CAUD</name>
<dbReference type="RefSeq" id="YP_004323472.1">
    <property type="nucleotide sequence ID" value="NC_015284.1"/>
</dbReference>
<dbReference type="Proteomes" id="UP000006538">
    <property type="component" value="Segment"/>
</dbReference>
<dbReference type="KEGG" id="vg:10327974"/>
<sequence>MKLSATEYLLILQMRNDSSLTLTTAEEDYIKGLRLEGKTSEPVLKAKREKWHTYVNYIQKVKKDAIASSAGGTLISDATSAYESAKKLKQGIIDLATYQSEIAALNLSDTDTSHLKYMTTTLAAQYQLSIASEDTVLTLNGEVLPDLE</sequence>
<reference evidence="1 2" key="1">
    <citation type="journal article" date="2010" name="Environ. Microbiol.">
        <title>Genomic analysis of oceanic cyanobacterial myoviruses compared with T4-like myoviruses from diverse hosts and environments.</title>
        <authorList>
            <person name="Sullivan M.B."/>
            <person name="Huang K.H."/>
            <person name="Ignacio-Espinoza J.C."/>
            <person name="Berlin A.M."/>
            <person name="Kelly L."/>
            <person name="Weigele P.R."/>
            <person name="DeFrancesco A.S."/>
            <person name="Kern S.E."/>
            <person name="Thompson L.R."/>
            <person name="Young S."/>
            <person name="Yandava C."/>
            <person name="Fu R."/>
            <person name="Krastins B."/>
            <person name="Chase M."/>
            <person name="Sarracino D."/>
            <person name="Osburne M.S."/>
            <person name="Henn M.R."/>
            <person name="Chisholm S.W."/>
        </authorList>
    </citation>
    <scope>NUCLEOTIDE SEQUENCE [LARGE SCALE GENOMIC DNA]</scope>
    <source>
        <strain evidence="1">M4-259</strain>
    </source>
</reference>
<dbReference type="EMBL" id="GU075905">
    <property type="protein sequence ID" value="ADO99881.1"/>
    <property type="molecule type" value="Genomic_DNA"/>
</dbReference>
<proteinExistence type="predicted"/>
<dbReference type="GeneID" id="10327974"/>
<accession>E3SSV3</accession>
<keyword evidence="2" id="KW-1185">Reference proteome</keyword>
<protein>
    <submittedName>
        <fullName evidence="1">Uncharacterized protein</fullName>
    </submittedName>
</protein>
<evidence type="ECO:0000313" key="2">
    <source>
        <dbReference type="Proteomes" id="UP000006538"/>
    </source>
</evidence>
<evidence type="ECO:0000313" key="1">
    <source>
        <dbReference type="EMBL" id="ADO99881.1"/>
    </source>
</evidence>
<organism evidence="1 2">
    <name type="scientific">Prochlorococcus phage P-HM2</name>
    <dbReference type="NCBI Taxonomy" id="445696"/>
    <lineage>
        <taxon>Viruses</taxon>
        <taxon>Duplodnaviria</taxon>
        <taxon>Heunggongvirae</taxon>
        <taxon>Uroviricota</taxon>
        <taxon>Caudoviricetes</taxon>
        <taxon>Eurybiavirus</taxon>
        <taxon>Eurybiavirus PHM2</taxon>
    </lineage>
</organism>
<gene>
    <name evidence="1" type="ORF">PHM2_103</name>
</gene>